<evidence type="ECO:0000313" key="1">
    <source>
        <dbReference type="EMBL" id="MBD3845744.1"/>
    </source>
</evidence>
<protein>
    <submittedName>
        <fullName evidence="1">Uncharacterized protein</fullName>
    </submittedName>
</protein>
<sequence length="64" mass="6784">MQQYDLYINAGKPAVGLYVASGAKLPDFADPKEWIFDGTAAADLLPPSVIEGVASAGHAFRDMD</sequence>
<accession>A0A927HYZ6</accession>
<name>A0A927HYZ6_9HYPH</name>
<gene>
    <name evidence="1" type="ORF">IED13_08545</name>
</gene>
<proteinExistence type="predicted"/>
<organism evidence="1 2">
    <name type="scientific">Bosea spartocytisi</name>
    <dbReference type="NCBI Taxonomy" id="2773451"/>
    <lineage>
        <taxon>Bacteria</taxon>
        <taxon>Pseudomonadati</taxon>
        <taxon>Pseudomonadota</taxon>
        <taxon>Alphaproteobacteria</taxon>
        <taxon>Hyphomicrobiales</taxon>
        <taxon>Boseaceae</taxon>
        <taxon>Bosea</taxon>
    </lineage>
</organism>
<comment type="caution">
    <text evidence="1">The sequence shown here is derived from an EMBL/GenBank/DDBJ whole genome shotgun (WGS) entry which is preliminary data.</text>
</comment>
<evidence type="ECO:0000313" key="2">
    <source>
        <dbReference type="Proteomes" id="UP000619295"/>
    </source>
</evidence>
<dbReference type="AlphaFoldDB" id="A0A927HYZ6"/>
<keyword evidence="2" id="KW-1185">Reference proteome</keyword>
<dbReference type="RefSeq" id="WP_191123921.1">
    <property type="nucleotide sequence ID" value="NZ_JACXWY010000004.1"/>
</dbReference>
<dbReference type="Proteomes" id="UP000619295">
    <property type="component" value="Unassembled WGS sequence"/>
</dbReference>
<dbReference type="EMBL" id="JACXWY010000004">
    <property type="protein sequence ID" value="MBD3845744.1"/>
    <property type="molecule type" value="Genomic_DNA"/>
</dbReference>
<reference evidence="1" key="1">
    <citation type="submission" date="2020-09" db="EMBL/GenBank/DDBJ databases">
        <title>Bosea spartocytisi sp. nov. a root nodule endophyte of Spartocytisus supranubius in the high mountain ecosystem fo the Teide National Park (Canary Islands, Spain).</title>
        <authorList>
            <person name="Pulido-Suarez L."/>
            <person name="Peix A."/>
            <person name="Igual J.M."/>
            <person name="Socas-Perez N."/>
            <person name="Velazquez E."/>
            <person name="Flores-Felix J.D."/>
            <person name="Leon-Barrios M."/>
        </authorList>
    </citation>
    <scope>NUCLEOTIDE SEQUENCE</scope>
    <source>
        <strain evidence="1">SSUT16</strain>
    </source>
</reference>